<dbReference type="InterPro" id="IPR002477">
    <property type="entry name" value="Peptidoglycan-bd-like"/>
</dbReference>
<feature type="chain" id="PRO_5047093180" evidence="1">
    <location>
        <begin position="19"/>
        <end position="162"/>
    </location>
</feature>
<dbReference type="Gene3D" id="1.10.101.10">
    <property type="entry name" value="PGBD-like superfamily/PGBD"/>
    <property type="match status" value="1"/>
</dbReference>
<evidence type="ECO:0000259" key="2">
    <source>
        <dbReference type="Pfam" id="PF01471"/>
    </source>
</evidence>
<keyword evidence="1" id="KW-0732">Signal</keyword>
<feature type="domain" description="Peptidoglycan binding-like" evidence="2">
    <location>
        <begin position="52"/>
        <end position="104"/>
    </location>
</feature>
<dbReference type="Proteomes" id="UP000601027">
    <property type="component" value="Unassembled WGS sequence"/>
</dbReference>
<protein>
    <submittedName>
        <fullName evidence="3">Peptidoglycan-binding protein</fullName>
    </submittedName>
</protein>
<dbReference type="Pfam" id="PF01471">
    <property type="entry name" value="PG_binding_1"/>
    <property type="match status" value="1"/>
</dbReference>
<evidence type="ECO:0000313" key="3">
    <source>
        <dbReference type="EMBL" id="MBM0231543.1"/>
    </source>
</evidence>
<sequence>MALATVGTLAVAAAPASADVNEGYVTGTGTWTDDWADEGPISEATHSYNNVVAAWQMMLYADGYFPQWAIDCGFGPTTTAATKRWQAAHGLVSDGIVGPETFAKAATKLSVYEGEGWFYYDGRGDRFAYFGRDADGKWDMSLGPDLEWQTLTYTEATFSICS</sequence>
<evidence type="ECO:0000313" key="4">
    <source>
        <dbReference type="Proteomes" id="UP000601027"/>
    </source>
</evidence>
<accession>A0ABS1XQM6</accession>
<comment type="caution">
    <text evidence="3">The sequence shown here is derived from an EMBL/GenBank/DDBJ whole genome shotgun (WGS) entry which is preliminary data.</text>
</comment>
<dbReference type="EMBL" id="JAEVHM010000018">
    <property type="protein sequence ID" value="MBM0231543.1"/>
    <property type="molecule type" value="Genomic_DNA"/>
</dbReference>
<evidence type="ECO:0000256" key="1">
    <source>
        <dbReference type="SAM" id="SignalP"/>
    </source>
</evidence>
<dbReference type="InterPro" id="IPR036366">
    <property type="entry name" value="PGBDSf"/>
</dbReference>
<dbReference type="SUPFAM" id="SSF47090">
    <property type="entry name" value="PGBD-like"/>
    <property type="match status" value="1"/>
</dbReference>
<feature type="signal peptide" evidence="1">
    <location>
        <begin position="1"/>
        <end position="18"/>
    </location>
</feature>
<dbReference type="InterPro" id="IPR036365">
    <property type="entry name" value="PGBD-like_sf"/>
</dbReference>
<organism evidence="3 4">
    <name type="scientific">Micromonospora parastrephiae</name>
    <dbReference type="NCBI Taxonomy" id="2806101"/>
    <lineage>
        <taxon>Bacteria</taxon>
        <taxon>Bacillati</taxon>
        <taxon>Actinomycetota</taxon>
        <taxon>Actinomycetes</taxon>
        <taxon>Micromonosporales</taxon>
        <taxon>Micromonosporaceae</taxon>
        <taxon>Micromonospora</taxon>
    </lineage>
</organism>
<reference evidence="3 4" key="1">
    <citation type="submission" date="2021-01" db="EMBL/GenBank/DDBJ databases">
        <title>Draft genome sequence of Micromonospora sp. strain STR1_7.</title>
        <authorList>
            <person name="Karlyshev A."/>
            <person name="Jawad R."/>
        </authorList>
    </citation>
    <scope>NUCLEOTIDE SEQUENCE [LARGE SCALE GENOMIC DNA]</scope>
    <source>
        <strain evidence="3 4">STR1-7</strain>
    </source>
</reference>
<keyword evidence="4" id="KW-1185">Reference proteome</keyword>
<proteinExistence type="predicted"/>
<name>A0ABS1XQM6_9ACTN</name>
<gene>
    <name evidence="3" type="ORF">JNW91_06495</name>
</gene>